<dbReference type="AlphaFoldDB" id="A0A0F4LH78"/>
<dbReference type="RefSeq" id="WP_045927597.1">
    <property type="nucleotide sequence ID" value="NZ_JBHSZS010000006.1"/>
</dbReference>
<comment type="caution">
    <text evidence="2">The sequence shown here is derived from an EMBL/GenBank/DDBJ whole genome shotgun (WGS) entry which is preliminary data.</text>
</comment>
<evidence type="ECO:0000259" key="1">
    <source>
        <dbReference type="PROSITE" id="PS51094"/>
    </source>
</evidence>
<sequence>MTDIDYNEMIHSDTIFLNLHAENRNALFNTIASRLRSLKYVNDSYLSALEKREDEFPTGLISKYLTIALPHADPINVNKPFLAIAKNYKTIDMRQMGNNEKIATKYFFFLGITNPSYQVILLKKFVELLRDKNFCDNFKRQKSCDEMYEFLKRSFL</sequence>
<dbReference type="PANTHER" id="PTHR47738:SF3">
    <property type="entry name" value="PHOSPHOTRANSFERASE SYSTEM MANNITOL_FRUCTOSE-SPECIFIC IIA DOMAIN CONTAINING PROTEIN"/>
    <property type="match status" value="1"/>
</dbReference>
<protein>
    <submittedName>
        <fullName evidence="2">PTS Gat IIA</fullName>
    </submittedName>
</protein>
<reference evidence="2 3" key="1">
    <citation type="submission" date="2014-12" db="EMBL/GenBank/DDBJ databases">
        <title>Comparative genomics of the lactic acid bacteria isolated from the honey bee gut.</title>
        <authorList>
            <person name="Ellegaard K.M."/>
            <person name="Tamarit D."/>
            <person name="Javelind E."/>
            <person name="Olofsson T."/>
            <person name="Andersson S.G."/>
            <person name="Vasquez A."/>
        </authorList>
    </citation>
    <scope>NUCLEOTIDE SEQUENCE [LARGE SCALE GENOMIC DNA]</scope>
    <source>
        <strain evidence="2 3">Biut2</strain>
    </source>
</reference>
<dbReference type="PROSITE" id="PS51094">
    <property type="entry name" value="PTS_EIIA_TYPE_2"/>
    <property type="match status" value="1"/>
</dbReference>
<evidence type="ECO:0000313" key="3">
    <source>
        <dbReference type="Proteomes" id="UP000033533"/>
    </source>
</evidence>
<dbReference type="SUPFAM" id="SSF55804">
    <property type="entry name" value="Phoshotransferase/anion transport protein"/>
    <property type="match status" value="1"/>
</dbReference>
<dbReference type="Pfam" id="PF00359">
    <property type="entry name" value="PTS_EIIA_2"/>
    <property type="match status" value="1"/>
</dbReference>
<dbReference type="InterPro" id="IPR002178">
    <property type="entry name" value="PTS_EIIA_type-2_dom"/>
</dbReference>
<dbReference type="STRING" id="1218493.JF76_03940"/>
<dbReference type="CDD" id="cd00211">
    <property type="entry name" value="PTS_IIA_fru"/>
    <property type="match status" value="1"/>
</dbReference>
<evidence type="ECO:0000313" key="2">
    <source>
        <dbReference type="EMBL" id="KJY58212.1"/>
    </source>
</evidence>
<proteinExistence type="predicted"/>
<dbReference type="Proteomes" id="UP000033533">
    <property type="component" value="Unassembled WGS sequence"/>
</dbReference>
<feature type="domain" description="PTS EIIA type-2" evidence="1">
    <location>
        <begin position="8"/>
        <end position="154"/>
    </location>
</feature>
<dbReference type="InterPro" id="IPR016152">
    <property type="entry name" value="PTrfase/Anion_transptr"/>
</dbReference>
<dbReference type="EMBL" id="JXBY01000010">
    <property type="protein sequence ID" value="KJY58212.1"/>
    <property type="molecule type" value="Genomic_DNA"/>
</dbReference>
<organism evidence="2 3">
    <name type="scientific">Lactobacillus kullabergensis</name>
    <dbReference type="NCBI Taxonomy" id="1218493"/>
    <lineage>
        <taxon>Bacteria</taxon>
        <taxon>Bacillati</taxon>
        <taxon>Bacillota</taxon>
        <taxon>Bacilli</taxon>
        <taxon>Lactobacillales</taxon>
        <taxon>Lactobacillaceae</taxon>
        <taxon>Lactobacillus</taxon>
    </lineage>
</organism>
<dbReference type="PANTHER" id="PTHR47738">
    <property type="entry name" value="PTS SYSTEM FRUCTOSE-LIKE EIIA COMPONENT-RELATED"/>
    <property type="match status" value="1"/>
</dbReference>
<accession>A0A0F4LH78</accession>
<dbReference type="InterPro" id="IPR051541">
    <property type="entry name" value="PTS_SugarTrans_NitroReg"/>
</dbReference>
<dbReference type="Gene3D" id="3.40.930.10">
    <property type="entry name" value="Mannitol-specific EII, Chain A"/>
    <property type="match status" value="1"/>
</dbReference>
<dbReference type="PATRIC" id="fig|1218493.3.peg.418"/>
<gene>
    <name evidence="2" type="ORF">JF76_03940</name>
</gene>
<dbReference type="HOGENOM" id="CLU_072531_6_0_9"/>
<name>A0A0F4LH78_9LACO</name>
<dbReference type="OrthoDB" id="370976at2"/>